<dbReference type="GO" id="GO:0012505">
    <property type="term" value="C:endomembrane system"/>
    <property type="evidence" value="ECO:0007669"/>
    <property type="project" value="UniProtKB-SubCell"/>
</dbReference>
<organism evidence="4 5">
    <name type="scientific">Parascedosporium putredinis</name>
    <dbReference type="NCBI Taxonomy" id="1442378"/>
    <lineage>
        <taxon>Eukaryota</taxon>
        <taxon>Fungi</taxon>
        <taxon>Dikarya</taxon>
        <taxon>Ascomycota</taxon>
        <taxon>Pezizomycotina</taxon>
        <taxon>Sordariomycetes</taxon>
        <taxon>Hypocreomycetidae</taxon>
        <taxon>Microascales</taxon>
        <taxon>Microascaceae</taxon>
        <taxon>Parascedosporium</taxon>
    </lineage>
</organism>
<evidence type="ECO:0000313" key="5">
    <source>
        <dbReference type="Proteomes" id="UP000838763"/>
    </source>
</evidence>
<evidence type="ECO:0000256" key="1">
    <source>
        <dbReference type="ARBA" id="ARBA00004127"/>
    </source>
</evidence>
<dbReference type="InterPro" id="IPR045018">
    <property type="entry name" value="Azg-like"/>
</dbReference>
<comment type="subcellular location">
    <subcellularLocation>
        <location evidence="1">Endomembrane system</location>
        <topology evidence="1">Multi-pass membrane protein</topology>
    </subcellularLocation>
</comment>
<reference evidence="4" key="1">
    <citation type="submission" date="2022-11" db="EMBL/GenBank/DDBJ databases">
        <authorList>
            <person name="Scott C."/>
            <person name="Bruce N."/>
        </authorList>
    </citation>
    <scope>NUCLEOTIDE SEQUENCE</scope>
</reference>
<dbReference type="OrthoDB" id="431212at2759"/>
<dbReference type="GO" id="GO:0005886">
    <property type="term" value="C:plasma membrane"/>
    <property type="evidence" value="ECO:0007669"/>
    <property type="project" value="TreeGrafter"/>
</dbReference>
<comment type="caution">
    <text evidence="4">The sequence shown here is derived from an EMBL/GenBank/DDBJ whole genome shotgun (WGS) entry which is preliminary data.</text>
</comment>
<evidence type="ECO:0000256" key="2">
    <source>
        <dbReference type="ARBA" id="ARBA00022448"/>
    </source>
</evidence>
<keyword evidence="3" id="KW-0812">Transmembrane</keyword>
<evidence type="ECO:0000313" key="4">
    <source>
        <dbReference type="EMBL" id="CAI4219569.1"/>
    </source>
</evidence>
<name>A0A9P1HDD0_9PEZI</name>
<dbReference type="AlphaFoldDB" id="A0A9P1HDD0"/>
<keyword evidence="2" id="KW-0813">Transport</keyword>
<accession>A0A9P1HDD0</accession>
<dbReference type="PANTHER" id="PTHR43337">
    <property type="entry name" value="XANTHINE/URACIL PERMEASE C887.17-RELATED"/>
    <property type="match status" value="1"/>
</dbReference>
<dbReference type="EMBL" id="CALLCH030000020">
    <property type="protein sequence ID" value="CAI4219569.1"/>
    <property type="molecule type" value="Genomic_DNA"/>
</dbReference>
<evidence type="ECO:0000256" key="3">
    <source>
        <dbReference type="SAM" id="Phobius"/>
    </source>
</evidence>
<gene>
    <name evidence="4" type="ORF">PPNO1_LOCUS9125</name>
</gene>
<dbReference type="GO" id="GO:0015853">
    <property type="term" value="P:adenine transport"/>
    <property type="evidence" value="ECO:0007669"/>
    <property type="project" value="TreeGrafter"/>
</dbReference>
<protein>
    <submittedName>
        <fullName evidence="4">Uncharacterized protein</fullName>
    </submittedName>
</protein>
<keyword evidence="3" id="KW-1133">Transmembrane helix</keyword>
<feature type="transmembrane region" description="Helical" evidence="3">
    <location>
        <begin position="96"/>
        <end position="115"/>
    </location>
</feature>
<dbReference type="GO" id="GO:0005345">
    <property type="term" value="F:purine nucleobase transmembrane transporter activity"/>
    <property type="evidence" value="ECO:0007669"/>
    <property type="project" value="TreeGrafter"/>
</dbReference>
<keyword evidence="3" id="KW-0472">Membrane</keyword>
<proteinExistence type="predicted"/>
<dbReference type="GO" id="GO:0015854">
    <property type="term" value="P:guanine transport"/>
    <property type="evidence" value="ECO:0007669"/>
    <property type="project" value="TreeGrafter"/>
</dbReference>
<sequence>MGFIDKINAKVAVSPVGRWFKLEGCGHPKERKGSLFFTEIRGGLACFFAMAYIIAVNASIVADSGGTCVCNTRDIDRFCLKDTDYLMCTQQIKRDAVTATAAISSLATFCMGLFANM</sequence>
<dbReference type="PANTHER" id="PTHR43337:SF1">
    <property type="entry name" value="XANTHINE_URACIL PERMEASE C887.17-RELATED"/>
    <property type="match status" value="1"/>
</dbReference>
<dbReference type="Proteomes" id="UP000838763">
    <property type="component" value="Unassembled WGS sequence"/>
</dbReference>
<keyword evidence="5" id="KW-1185">Reference proteome</keyword>